<dbReference type="Pfam" id="PF20521">
    <property type="entry name" value="DUF6736"/>
    <property type="match status" value="1"/>
</dbReference>
<sequence>MRFQLAHILCVLGTAEAIAIGVPEKRQIGRENYAVVRDIAAPLEARRDIETAAAFVSQGATATLAIASLANYFAVYIKGQSQVNSCSVISGNVDGAVWQYYATTSGPKCDTTSETKTIKNAVERQLEWMHDNGYDSACFKMDHGGTWEGHLKIAFNGKPIASDAKCNSLQYIEL</sequence>
<reference evidence="3 4" key="1">
    <citation type="submission" date="2024-09" db="EMBL/GenBank/DDBJ databases">
        <title>T2T genomes of carrot and Alternaria dauci and their utility for understanding host-pathogen interaction during carrot leaf blight disease.</title>
        <authorList>
            <person name="Liu W."/>
            <person name="Xu S."/>
            <person name="Ou C."/>
            <person name="Liu X."/>
            <person name="Zhuang F."/>
            <person name="Deng X.W."/>
        </authorList>
    </citation>
    <scope>NUCLEOTIDE SEQUENCE [LARGE SCALE GENOMIC DNA]</scope>
    <source>
        <strain evidence="3 4">A2016</strain>
    </source>
</reference>
<feature type="chain" id="PRO_5046617581" description="Secreted protein CSS2 C-terminal domain-containing protein" evidence="1">
    <location>
        <begin position="18"/>
        <end position="174"/>
    </location>
</feature>
<dbReference type="GeneID" id="96080331"/>
<gene>
    <name evidence="3" type="ORF">ACET3X_000009</name>
</gene>
<comment type="caution">
    <text evidence="3">The sequence shown here is derived from an EMBL/GenBank/DDBJ whole genome shotgun (WGS) entry which is preliminary data.</text>
</comment>
<dbReference type="Proteomes" id="UP001578633">
    <property type="component" value="Chromosome 1"/>
</dbReference>
<feature type="domain" description="Secreted protein CSS2 C-terminal" evidence="2">
    <location>
        <begin position="43"/>
        <end position="155"/>
    </location>
</feature>
<evidence type="ECO:0000313" key="4">
    <source>
        <dbReference type="Proteomes" id="UP001578633"/>
    </source>
</evidence>
<dbReference type="InterPro" id="IPR046624">
    <property type="entry name" value="CSS2_C"/>
</dbReference>
<name>A0ABR3UTQ4_9PLEO</name>
<dbReference type="EMBL" id="JBHGVX010000001">
    <property type="protein sequence ID" value="KAL1799667.1"/>
    <property type="molecule type" value="Genomic_DNA"/>
</dbReference>
<organism evidence="3 4">
    <name type="scientific">Alternaria dauci</name>
    <dbReference type="NCBI Taxonomy" id="48095"/>
    <lineage>
        <taxon>Eukaryota</taxon>
        <taxon>Fungi</taxon>
        <taxon>Dikarya</taxon>
        <taxon>Ascomycota</taxon>
        <taxon>Pezizomycotina</taxon>
        <taxon>Dothideomycetes</taxon>
        <taxon>Pleosporomycetidae</taxon>
        <taxon>Pleosporales</taxon>
        <taxon>Pleosporineae</taxon>
        <taxon>Pleosporaceae</taxon>
        <taxon>Alternaria</taxon>
        <taxon>Alternaria sect. Porri</taxon>
    </lineage>
</organism>
<feature type="signal peptide" evidence="1">
    <location>
        <begin position="1"/>
        <end position="17"/>
    </location>
</feature>
<evidence type="ECO:0000256" key="1">
    <source>
        <dbReference type="SAM" id="SignalP"/>
    </source>
</evidence>
<keyword evidence="4" id="KW-1185">Reference proteome</keyword>
<proteinExistence type="predicted"/>
<keyword evidence="1" id="KW-0732">Signal</keyword>
<accession>A0ABR3UTQ4</accession>
<dbReference type="RefSeq" id="XP_069310251.1">
    <property type="nucleotide sequence ID" value="XM_069448237.1"/>
</dbReference>
<protein>
    <recommendedName>
        <fullName evidence="2">Secreted protein CSS2 C-terminal domain-containing protein</fullName>
    </recommendedName>
</protein>
<evidence type="ECO:0000313" key="3">
    <source>
        <dbReference type="EMBL" id="KAL1799667.1"/>
    </source>
</evidence>
<evidence type="ECO:0000259" key="2">
    <source>
        <dbReference type="Pfam" id="PF20521"/>
    </source>
</evidence>